<dbReference type="InterPro" id="IPR014762">
    <property type="entry name" value="DNA_mismatch_repair_CS"/>
</dbReference>
<dbReference type="SMART" id="SM01340">
    <property type="entry name" value="DNA_mis_repair"/>
    <property type="match status" value="1"/>
</dbReference>
<dbReference type="PROSITE" id="PS00058">
    <property type="entry name" value="DNA_MISMATCH_REPAIR_1"/>
    <property type="match status" value="1"/>
</dbReference>
<dbReference type="InterPro" id="IPR042121">
    <property type="entry name" value="MutL_C_regsub"/>
</dbReference>
<name>A0A7R8X9V6_9CRUS</name>
<dbReference type="InterPro" id="IPR036774">
    <property type="entry name" value="ERV/ALR_sulphydryl_oxid_sf"/>
</dbReference>
<dbReference type="InterPro" id="IPR002099">
    <property type="entry name" value="MutL/Mlh/PMS"/>
</dbReference>
<feature type="region of interest" description="Disordered" evidence="12">
    <location>
        <begin position="776"/>
        <end position="817"/>
    </location>
</feature>
<evidence type="ECO:0000256" key="4">
    <source>
        <dbReference type="ARBA" id="ARBA00022630"/>
    </source>
</evidence>
<dbReference type="InterPro" id="IPR014790">
    <property type="entry name" value="MutL_C"/>
</dbReference>
<dbReference type="SUPFAM" id="SSF55874">
    <property type="entry name" value="ATPase domain of HSP90 chaperone/DNA topoisomerase II/histidine kinase"/>
    <property type="match status" value="1"/>
</dbReference>
<dbReference type="Proteomes" id="UP000677054">
    <property type="component" value="Unassembled WGS sequence"/>
</dbReference>
<keyword evidence="15" id="KW-1185">Reference proteome</keyword>
<feature type="region of interest" description="Disordered" evidence="12">
    <location>
        <begin position="639"/>
        <end position="760"/>
    </location>
</feature>
<dbReference type="PANTHER" id="PTHR10073:SF52">
    <property type="entry name" value="MISMATCH REPAIR ENDONUCLEASE PMS2"/>
    <property type="match status" value="1"/>
</dbReference>
<dbReference type="OrthoDB" id="10254304at2759"/>
<dbReference type="Gene3D" id="3.30.1370.100">
    <property type="entry name" value="MutL, C-terminal domain, regulatory subdomain"/>
    <property type="match status" value="1"/>
</dbReference>
<gene>
    <name evidence="14" type="ORF">DSTB1V02_LOCUS3765</name>
</gene>
<feature type="compositionally biased region" description="Basic and acidic residues" evidence="12">
    <location>
        <begin position="785"/>
        <end position="799"/>
    </location>
</feature>
<evidence type="ECO:0000313" key="15">
    <source>
        <dbReference type="Proteomes" id="UP000677054"/>
    </source>
</evidence>
<keyword evidence="4 11" id="KW-0285">Flavoprotein</keyword>
<dbReference type="Pfam" id="PF01119">
    <property type="entry name" value="DNA_mis_repair"/>
    <property type="match status" value="1"/>
</dbReference>
<dbReference type="NCBIfam" id="TIGR00585">
    <property type="entry name" value="mutl"/>
    <property type="match status" value="1"/>
</dbReference>
<keyword evidence="7 11" id="KW-0560">Oxidoreductase</keyword>
<dbReference type="InterPro" id="IPR013507">
    <property type="entry name" value="DNA_mismatch_S5_2-like"/>
</dbReference>
<dbReference type="GO" id="GO:0005524">
    <property type="term" value="F:ATP binding"/>
    <property type="evidence" value="ECO:0007669"/>
    <property type="project" value="InterPro"/>
</dbReference>
<evidence type="ECO:0000256" key="2">
    <source>
        <dbReference type="ARBA" id="ARBA00004569"/>
    </source>
</evidence>
<proteinExistence type="inferred from homology"/>
<dbReference type="InterPro" id="IPR038973">
    <property type="entry name" value="MutL/Mlh/Pms-like"/>
</dbReference>
<dbReference type="CDD" id="cd16926">
    <property type="entry name" value="HATPase_MutL-MLH-PMS-like"/>
    <property type="match status" value="1"/>
</dbReference>
<dbReference type="GO" id="GO:0016887">
    <property type="term" value="F:ATP hydrolysis activity"/>
    <property type="evidence" value="ECO:0007669"/>
    <property type="project" value="InterPro"/>
</dbReference>
<dbReference type="PROSITE" id="PS51324">
    <property type="entry name" value="ERV_ALR"/>
    <property type="match status" value="1"/>
</dbReference>
<dbReference type="GO" id="GO:0030983">
    <property type="term" value="F:mismatched DNA binding"/>
    <property type="evidence" value="ECO:0007669"/>
    <property type="project" value="InterPro"/>
</dbReference>
<keyword evidence="5" id="KW-0227">DNA damage</keyword>
<evidence type="ECO:0000256" key="10">
    <source>
        <dbReference type="ARBA" id="ARBA00048864"/>
    </source>
</evidence>
<dbReference type="SMART" id="SM00853">
    <property type="entry name" value="MutL_C"/>
    <property type="match status" value="1"/>
</dbReference>
<dbReference type="GO" id="GO:0015035">
    <property type="term" value="F:protein-disulfide reductase activity"/>
    <property type="evidence" value="ECO:0007669"/>
    <property type="project" value="UniProtKB-ARBA"/>
</dbReference>
<accession>A0A7R8X9V6</accession>
<dbReference type="FunFam" id="3.30.565.10:FF:000014">
    <property type="entry name" value="Mismatch repair endonuclease pms1, putative"/>
    <property type="match status" value="1"/>
</dbReference>
<organism evidence="14">
    <name type="scientific">Darwinula stevensoni</name>
    <dbReference type="NCBI Taxonomy" id="69355"/>
    <lineage>
        <taxon>Eukaryota</taxon>
        <taxon>Metazoa</taxon>
        <taxon>Ecdysozoa</taxon>
        <taxon>Arthropoda</taxon>
        <taxon>Crustacea</taxon>
        <taxon>Oligostraca</taxon>
        <taxon>Ostracoda</taxon>
        <taxon>Podocopa</taxon>
        <taxon>Podocopida</taxon>
        <taxon>Darwinulocopina</taxon>
        <taxon>Darwinuloidea</taxon>
        <taxon>Darwinulidae</taxon>
        <taxon>Darwinula</taxon>
    </lineage>
</organism>
<comment type="cofactor">
    <cofactor evidence="1 11">
        <name>FAD</name>
        <dbReference type="ChEBI" id="CHEBI:57692"/>
    </cofactor>
</comment>
<evidence type="ECO:0000259" key="13">
    <source>
        <dbReference type="PROSITE" id="PS51324"/>
    </source>
</evidence>
<dbReference type="Pfam" id="PF13589">
    <property type="entry name" value="HATPase_c_3"/>
    <property type="match status" value="1"/>
</dbReference>
<dbReference type="EMBL" id="CAJPEV010000512">
    <property type="protein sequence ID" value="CAG0886002.1"/>
    <property type="molecule type" value="Genomic_DNA"/>
</dbReference>
<keyword evidence="6 11" id="KW-0274">FAD</keyword>
<dbReference type="EC" id="1.8.3.2" evidence="11"/>
<evidence type="ECO:0000256" key="6">
    <source>
        <dbReference type="ARBA" id="ARBA00022827"/>
    </source>
</evidence>
<dbReference type="FunFam" id="3.30.1370.100:FF:000001">
    <property type="entry name" value="Mismatch repair endonuclease pms1, putative"/>
    <property type="match status" value="1"/>
</dbReference>
<evidence type="ECO:0000256" key="7">
    <source>
        <dbReference type="ARBA" id="ARBA00023002"/>
    </source>
</evidence>
<dbReference type="FunFam" id="1.20.120.310:FF:000003">
    <property type="entry name" value="Sulfhydryl oxidase"/>
    <property type="match status" value="1"/>
</dbReference>
<evidence type="ECO:0000256" key="9">
    <source>
        <dbReference type="ARBA" id="ARBA00023157"/>
    </source>
</evidence>
<dbReference type="Gene3D" id="3.30.230.10">
    <property type="match status" value="1"/>
</dbReference>
<protein>
    <recommendedName>
        <fullName evidence="11">Sulfhydryl oxidase</fullName>
        <ecNumber evidence="11">1.8.3.2</ecNumber>
    </recommendedName>
</protein>
<sequence length="1098" mass="123117">MANKDETHGDESQVCRVCTDFKNWLKGTRKAAKAQDDPRKSQDQIIGGTNVPRGGSTSASAPNTMQSAGSLFPASSHSGDKVPTRPDCPLDVETLGQSTWNLLHTMAAYYPKNPTPTEQKSMQDFMQLFASFYPCSHCSQDFRDELAKNPPQTENQNAFSRWMCERHNKVNEKLGKPLFDCSKVDERWRNGWQAFVINQAMTSEGNLQGSIHPIDRQTVHRICSGQVVLNLGGAVKELVENALDAGATSVEVKLKENGLECIEVSDNGDGVDETNFQALSEGLLSYNFIWRALKHHTSKLKDFDDLLSVSTYGFRGEALSSLCALAKVTVITRHKDANVGAKLEYDHGGILVGTTVLLQSIFATLPVRYKELQRNIKKEFAKMVQILTAYCLIQKNVRISCTNQSGKNRQTTHVLATQGCQTLSENIRAVFGYKQMQSLISFKQEVPSEEILTQFGLDLPTYQETATYEIEGFLSSCQHGQGRSSTDRQFYFINSRPCDFPKLSRLVNEVYHSFNRDQYPFACLDIHAKSDAIDINVTPDKRQILVQNEKALLAIVKASLLKMFETYPSRLISLASSITSPSVQDKGDQPPKTLAFFKNTNASGHGSRPTTEDKVKQLRLDTFTSRKLESGISKSVEFWSQSQPMSSVHSPSKKRKPECLQASPIHKSLRIEGSTHKALDAEPRGEENQDTMDSGLREKGNFQEPIDSGFSSQDSAKSDADGPLFQIIFEPPIRTRNQEESQEDRLDSSQSEEVSASKELRLPEIEADVVEEVLSVSQSISQEGHSSERFEDDQPRSPEAKFSPTRLPEVKQSPGVRHQEPVFDESAKAKRVVKEVPFCFQSLKEALTKSCFHVKEGKKEVEGRKFRAKISPSDNSVAEDELRRELTKDMFPQMEILGQFNLGFIITRLGPDLFIVDQHASDEKYNFENLQRNTVIQSQKLIVPMNLDLTAVAEATLIDNLPIFERNGFSFLIDASASPGSRVRLASIPESHNWSFGKQDVEELLFMLSEDDISESNVARLRPSRVRAMFASRACRSSVMIGTALSKLEMRRLVDHMALMDQPWNCPHGRPTIRHLVNLDLLRLNPLEATVSKWDAHL</sequence>
<dbReference type="GO" id="GO:0140664">
    <property type="term" value="F:ATP-dependent DNA damage sensor activity"/>
    <property type="evidence" value="ECO:0007669"/>
    <property type="project" value="InterPro"/>
</dbReference>
<feature type="domain" description="ERV/ALR sulfhydryl oxidase" evidence="13">
    <location>
        <begin position="88"/>
        <end position="188"/>
    </location>
</feature>
<dbReference type="SUPFAM" id="SSF118116">
    <property type="entry name" value="DNA mismatch repair protein MutL"/>
    <property type="match status" value="1"/>
</dbReference>
<evidence type="ECO:0000256" key="3">
    <source>
        <dbReference type="ARBA" id="ARBA00006082"/>
    </source>
</evidence>
<dbReference type="SUPFAM" id="SSF54211">
    <property type="entry name" value="Ribosomal protein S5 domain 2-like"/>
    <property type="match status" value="1"/>
</dbReference>
<dbReference type="InterPro" id="IPR037198">
    <property type="entry name" value="MutL_C_sf"/>
</dbReference>
<dbReference type="GO" id="GO:0032389">
    <property type="term" value="C:MutLalpha complex"/>
    <property type="evidence" value="ECO:0007669"/>
    <property type="project" value="TreeGrafter"/>
</dbReference>
<keyword evidence="8" id="KW-0496">Mitochondrion</keyword>
<dbReference type="InterPro" id="IPR036890">
    <property type="entry name" value="HATPase_C_sf"/>
</dbReference>
<dbReference type="GO" id="GO:0005758">
    <property type="term" value="C:mitochondrial intermembrane space"/>
    <property type="evidence" value="ECO:0007669"/>
    <property type="project" value="UniProtKB-SubCell"/>
</dbReference>
<evidence type="ECO:0000256" key="12">
    <source>
        <dbReference type="SAM" id="MobiDB-lite"/>
    </source>
</evidence>
<dbReference type="InterPro" id="IPR014721">
    <property type="entry name" value="Ribsml_uS5_D2-typ_fold_subgr"/>
</dbReference>
<dbReference type="AlphaFoldDB" id="A0A7R8X9V6"/>
<feature type="compositionally biased region" description="Basic and acidic residues" evidence="12">
    <location>
        <begin position="33"/>
        <end position="42"/>
    </location>
</feature>
<dbReference type="Pfam" id="PF04777">
    <property type="entry name" value="Evr1_Alr"/>
    <property type="match status" value="1"/>
</dbReference>
<reference evidence="14" key="1">
    <citation type="submission" date="2020-11" db="EMBL/GenBank/DDBJ databases">
        <authorList>
            <person name="Tran Van P."/>
        </authorList>
    </citation>
    <scope>NUCLEOTIDE SEQUENCE</scope>
</reference>
<dbReference type="Gene3D" id="1.20.120.310">
    <property type="entry name" value="ERV/ALR sulfhydryl oxidase domain"/>
    <property type="match status" value="1"/>
</dbReference>
<evidence type="ECO:0000256" key="5">
    <source>
        <dbReference type="ARBA" id="ARBA00022763"/>
    </source>
</evidence>
<dbReference type="CDD" id="cd03484">
    <property type="entry name" value="MutL_Trans_hPMS_2_like"/>
    <property type="match status" value="1"/>
</dbReference>
<feature type="compositionally biased region" description="Polar residues" evidence="12">
    <location>
        <begin position="55"/>
        <end position="77"/>
    </location>
</feature>
<comment type="similarity">
    <text evidence="3">Belongs to the DNA mismatch repair MutL/HexB family.</text>
</comment>
<dbReference type="InterPro" id="IPR042120">
    <property type="entry name" value="MutL_C_dimsub"/>
</dbReference>
<dbReference type="GO" id="GO:0006298">
    <property type="term" value="P:mismatch repair"/>
    <property type="evidence" value="ECO:0007669"/>
    <property type="project" value="InterPro"/>
</dbReference>
<dbReference type="PANTHER" id="PTHR10073">
    <property type="entry name" value="DNA MISMATCH REPAIR PROTEIN MLH, PMS, MUTL"/>
    <property type="match status" value="1"/>
</dbReference>
<dbReference type="InterPro" id="IPR020568">
    <property type="entry name" value="Ribosomal_Su5_D2-typ_SF"/>
</dbReference>
<comment type="catalytic activity">
    <reaction evidence="10 11">
        <text>2 R'C(R)SH + O2 = R'C(R)S-S(R)CR' + H2O2</text>
        <dbReference type="Rhea" id="RHEA:17357"/>
        <dbReference type="ChEBI" id="CHEBI:15379"/>
        <dbReference type="ChEBI" id="CHEBI:16240"/>
        <dbReference type="ChEBI" id="CHEBI:16520"/>
        <dbReference type="ChEBI" id="CHEBI:17412"/>
        <dbReference type="EC" id="1.8.3.2"/>
    </reaction>
</comment>
<dbReference type="EMBL" id="LR900029">
    <property type="protein sequence ID" value="CAD7243854.1"/>
    <property type="molecule type" value="Genomic_DNA"/>
</dbReference>
<dbReference type="InterPro" id="IPR017905">
    <property type="entry name" value="ERV/ALR_sulphydryl_oxidase"/>
</dbReference>
<dbReference type="GO" id="GO:0016972">
    <property type="term" value="F:thiol oxidase activity"/>
    <property type="evidence" value="ECO:0007669"/>
    <property type="project" value="UniProtKB-EC"/>
</dbReference>
<comment type="subcellular location">
    <subcellularLocation>
        <location evidence="2">Mitochondrion intermembrane space</location>
    </subcellularLocation>
</comment>
<evidence type="ECO:0000256" key="1">
    <source>
        <dbReference type="ARBA" id="ARBA00001974"/>
    </source>
</evidence>
<feature type="compositionally biased region" description="Basic and acidic residues" evidence="12">
    <location>
        <begin position="736"/>
        <end position="747"/>
    </location>
</feature>
<feature type="region of interest" description="Disordered" evidence="12">
    <location>
        <begin position="27"/>
        <end position="89"/>
    </location>
</feature>
<feature type="compositionally biased region" description="Polar residues" evidence="12">
    <location>
        <begin position="639"/>
        <end position="650"/>
    </location>
</feature>
<feature type="region of interest" description="Disordered" evidence="12">
    <location>
        <begin position="596"/>
        <end position="615"/>
    </location>
</feature>
<feature type="compositionally biased region" description="Basic and acidic residues" evidence="12">
    <location>
        <begin position="669"/>
        <end position="687"/>
    </location>
</feature>
<evidence type="ECO:0000313" key="14">
    <source>
        <dbReference type="EMBL" id="CAD7243854.1"/>
    </source>
</evidence>
<evidence type="ECO:0000256" key="11">
    <source>
        <dbReference type="RuleBase" id="RU371123"/>
    </source>
</evidence>
<dbReference type="Gene3D" id="3.30.565.10">
    <property type="entry name" value="Histidine kinase-like ATPase, C-terminal domain"/>
    <property type="match status" value="1"/>
</dbReference>
<dbReference type="FunFam" id="3.30.230.10:FF:000032">
    <property type="entry name" value="mismatch repair endonuclease PMS2 isoform X2"/>
    <property type="match status" value="1"/>
</dbReference>
<dbReference type="SUPFAM" id="SSF69000">
    <property type="entry name" value="FAD-dependent thiol oxidase"/>
    <property type="match status" value="1"/>
</dbReference>
<dbReference type="Pfam" id="PF08676">
    <property type="entry name" value="MutL_C"/>
    <property type="match status" value="1"/>
</dbReference>
<dbReference type="Gene3D" id="3.30.1540.20">
    <property type="entry name" value="MutL, C-terminal domain, dimerisation subdomain"/>
    <property type="match status" value="1"/>
</dbReference>
<keyword evidence="9" id="KW-1015">Disulfide bond</keyword>
<evidence type="ECO:0000256" key="8">
    <source>
        <dbReference type="ARBA" id="ARBA00023128"/>
    </source>
</evidence>